<name>A0A948RT37_UNCEI</name>
<reference evidence="1" key="1">
    <citation type="submission" date="2021-05" db="EMBL/GenBank/DDBJ databases">
        <title>Energy efficiency and biological interactions define the core microbiome of deep oligotrophic groundwater.</title>
        <authorList>
            <person name="Mehrshad M."/>
            <person name="Lopez-Fernandez M."/>
            <person name="Bell E."/>
            <person name="Bernier-Latmani R."/>
            <person name="Bertilsson S."/>
            <person name="Dopson M."/>
        </authorList>
    </citation>
    <scope>NUCLEOTIDE SEQUENCE</scope>
    <source>
        <strain evidence="1">Modern_marine.mb.64</strain>
    </source>
</reference>
<protein>
    <submittedName>
        <fullName evidence="1">Uncharacterized protein</fullName>
    </submittedName>
</protein>
<dbReference type="AlphaFoldDB" id="A0A948RT37"/>
<organism evidence="1 2">
    <name type="scientific">Eiseniibacteriota bacterium</name>
    <dbReference type="NCBI Taxonomy" id="2212470"/>
    <lineage>
        <taxon>Bacteria</taxon>
        <taxon>Candidatus Eiseniibacteriota</taxon>
    </lineage>
</organism>
<evidence type="ECO:0000313" key="2">
    <source>
        <dbReference type="Proteomes" id="UP000777784"/>
    </source>
</evidence>
<proteinExistence type="predicted"/>
<dbReference type="Proteomes" id="UP000777784">
    <property type="component" value="Unassembled WGS sequence"/>
</dbReference>
<comment type="caution">
    <text evidence="1">The sequence shown here is derived from an EMBL/GenBank/DDBJ whole genome shotgun (WGS) entry which is preliminary data.</text>
</comment>
<accession>A0A948RT37</accession>
<gene>
    <name evidence="1" type="ORF">KJ970_05560</name>
</gene>
<sequence>MPYEELNDAQKDILEIARETPKSPQRASKVSEKLDWYHDLVIHEIESETDYTEFKILTSEYSALICVAVRWSHLAEYLDATKFHQRLKSLEQLTKERFPTMYDLRFVLLYNRWVVWPYPSDVEAESFASVVEPFVIELAASASPGADTALGRVYAAIESLSEQRSIDAQAVCLIRQLKPYFSRVISSKKLQQFENDHLEAVRRGFKGCILKGLLAFESQYGHRPIVSKSDTIYDLMQVLSSSGTLNVEDCLAKLGNCLDAELVGYSSSQDASSSAGLLNIVVK</sequence>
<dbReference type="EMBL" id="JAHJDP010000029">
    <property type="protein sequence ID" value="MBU2690375.1"/>
    <property type="molecule type" value="Genomic_DNA"/>
</dbReference>
<evidence type="ECO:0000313" key="1">
    <source>
        <dbReference type="EMBL" id="MBU2690375.1"/>
    </source>
</evidence>